<dbReference type="PANTHER" id="PTHR14352">
    <property type="entry name" value="HAUS AUGMIN-LIKE COMPLEX SUBUNIT 7"/>
    <property type="match status" value="1"/>
</dbReference>
<name>A0A4Y2IVJ4_ARAVE</name>
<dbReference type="AlphaFoldDB" id="A0A4Y2IVJ4"/>
<reference evidence="1 2" key="1">
    <citation type="journal article" date="2019" name="Sci. Rep.">
        <title>Orb-weaving spider Araneus ventricosus genome elucidates the spidroin gene catalogue.</title>
        <authorList>
            <person name="Kono N."/>
            <person name="Nakamura H."/>
            <person name="Ohtoshi R."/>
            <person name="Moran D.A.P."/>
            <person name="Shinohara A."/>
            <person name="Yoshida Y."/>
            <person name="Fujiwara M."/>
            <person name="Mori M."/>
            <person name="Tomita M."/>
            <person name="Arakawa K."/>
        </authorList>
    </citation>
    <scope>NUCLEOTIDE SEQUENCE [LARGE SCALE GENOMIC DNA]</scope>
</reference>
<protein>
    <submittedName>
        <fullName evidence="1">Uncharacterized protein</fullName>
    </submittedName>
</protein>
<dbReference type="PANTHER" id="PTHR14352:SF2">
    <property type="entry name" value="HAUS AUGMIN-LIKE COMPLEX SUBUNIT 7"/>
    <property type="match status" value="1"/>
</dbReference>
<dbReference type="Proteomes" id="UP000499080">
    <property type="component" value="Unassembled WGS sequence"/>
</dbReference>
<gene>
    <name evidence="1" type="ORF">AVEN_239451_1</name>
</gene>
<sequence length="334" mass="38167">MGDNLKVQDLIQKLKLLDCPLFSNGDDAWIREILFKQNFDRYHLIEWIFKKLEFYIPKGDECQNSLESKLKNLLQAVSGLGLCAADNSDLIEGIAPFKEQLNFWTLLVSILWRKCYSSHHGTGSIAEQYEKHRKYMSDMCNSVNFKHMFKEKVQLFPSHIKKENEEICAQASSKVKSLKEIKEIALKSNDSINPNWTVKNSILESNIGSSHFSDSTLPHNELCDIEDNICNSLINLSNHASGDFKDTYNKLKLYLNNPQDETVDVGPAFEAAQLKSETFLKLKDSLQTMKSSKIELKTLNSKLENLQMPSEPLPDVLLGEYIAILNEEKELQKA</sequence>
<dbReference type="GO" id="GO:0051011">
    <property type="term" value="F:microtubule minus-end binding"/>
    <property type="evidence" value="ECO:0007669"/>
    <property type="project" value="TreeGrafter"/>
</dbReference>
<dbReference type="GO" id="GO:0051225">
    <property type="term" value="P:spindle assembly"/>
    <property type="evidence" value="ECO:0007669"/>
    <property type="project" value="TreeGrafter"/>
</dbReference>
<evidence type="ECO:0000313" key="2">
    <source>
        <dbReference type="Proteomes" id="UP000499080"/>
    </source>
</evidence>
<comment type="caution">
    <text evidence="1">The sequence shown here is derived from an EMBL/GenBank/DDBJ whole genome shotgun (WGS) entry which is preliminary data.</text>
</comment>
<dbReference type="GO" id="GO:0031023">
    <property type="term" value="P:microtubule organizing center organization"/>
    <property type="evidence" value="ECO:0007669"/>
    <property type="project" value="TreeGrafter"/>
</dbReference>
<accession>A0A4Y2IVJ4</accession>
<proteinExistence type="predicted"/>
<keyword evidence="2" id="KW-1185">Reference proteome</keyword>
<dbReference type="InterPro" id="IPR029711">
    <property type="entry name" value="Haus7-like"/>
</dbReference>
<evidence type="ECO:0000313" key="1">
    <source>
        <dbReference type="EMBL" id="GBM81675.1"/>
    </source>
</evidence>
<dbReference type="GO" id="GO:0070652">
    <property type="term" value="C:HAUS complex"/>
    <property type="evidence" value="ECO:0007669"/>
    <property type="project" value="TreeGrafter"/>
</dbReference>
<dbReference type="EMBL" id="BGPR01002960">
    <property type="protein sequence ID" value="GBM81675.1"/>
    <property type="molecule type" value="Genomic_DNA"/>
</dbReference>
<dbReference type="OrthoDB" id="6435999at2759"/>
<organism evidence="1 2">
    <name type="scientific">Araneus ventricosus</name>
    <name type="common">Orbweaver spider</name>
    <name type="synonym">Epeira ventricosa</name>
    <dbReference type="NCBI Taxonomy" id="182803"/>
    <lineage>
        <taxon>Eukaryota</taxon>
        <taxon>Metazoa</taxon>
        <taxon>Ecdysozoa</taxon>
        <taxon>Arthropoda</taxon>
        <taxon>Chelicerata</taxon>
        <taxon>Arachnida</taxon>
        <taxon>Araneae</taxon>
        <taxon>Araneomorphae</taxon>
        <taxon>Entelegynae</taxon>
        <taxon>Araneoidea</taxon>
        <taxon>Araneidae</taxon>
        <taxon>Araneus</taxon>
    </lineage>
</organism>